<evidence type="ECO:0008006" key="5">
    <source>
        <dbReference type="Google" id="ProtNLM"/>
    </source>
</evidence>
<evidence type="ECO:0000256" key="2">
    <source>
        <dbReference type="SAM" id="SignalP"/>
    </source>
</evidence>
<evidence type="ECO:0000313" key="4">
    <source>
        <dbReference type="Proteomes" id="UP000515550"/>
    </source>
</evidence>
<feature type="region of interest" description="Disordered" evidence="1">
    <location>
        <begin position="143"/>
        <end position="216"/>
    </location>
</feature>
<name>A0A6V7S0S7_PLAVN</name>
<feature type="compositionally biased region" description="Low complexity" evidence="1">
    <location>
        <begin position="143"/>
        <end position="156"/>
    </location>
</feature>
<dbReference type="EMBL" id="LR865384">
    <property type="protein sequence ID" value="CAD2088321.1"/>
    <property type="molecule type" value="Genomic_DNA"/>
</dbReference>
<proteinExistence type="predicted"/>
<keyword evidence="2" id="KW-0732">Signal</keyword>
<dbReference type="InterPro" id="IPR006496">
    <property type="entry name" value="CHP01606_Plasmodium_spp"/>
</dbReference>
<dbReference type="AlphaFoldDB" id="A0A6V7S0S7"/>
<feature type="compositionally biased region" description="Polar residues" evidence="1">
    <location>
        <begin position="159"/>
        <end position="216"/>
    </location>
</feature>
<dbReference type="Pfam" id="PF09688">
    <property type="entry name" value="Wx5_PLAF3D7"/>
    <property type="match status" value="1"/>
</dbReference>
<gene>
    <name evidence="3" type="ORF">PVBDA_0602360</name>
</gene>
<feature type="chain" id="PRO_5028180929" description="Plasmodium RESA N-terminal domain-containing protein" evidence="2">
    <location>
        <begin position="20"/>
        <end position="333"/>
    </location>
</feature>
<organism evidence="3 4">
    <name type="scientific">Plasmodium vinckei brucechwatti</name>
    <dbReference type="NCBI Taxonomy" id="119398"/>
    <lineage>
        <taxon>Eukaryota</taxon>
        <taxon>Sar</taxon>
        <taxon>Alveolata</taxon>
        <taxon>Apicomplexa</taxon>
        <taxon>Aconoidasida</taxon>
        <taxon>Haemosporida</taxon>
        <taxon>Plasmodiidae</taxon>
        <taxon>Plasmodium</taxon>
        <taxon>Plasmodium (Vinckeia)</taxon>
    </lineage>
</organism>
<evidence type="ECO:0000256" key="1">
    <source>
        <dbReference type="SAM" id="MobiDB-lite"/>
    </source>
</evidence>
<reference evidence="3 4" key="1">
    <citation type="submission" date="2020-08" db="EMBL/GenBank/DDBJ databases">
        <authorList>
            <person name="Ramaprasad A."/>
        </authorList>
    </citation>
    <scope>NUCLEOTIDE SEQUENCE [LARGE SCALE GENOMIC DNA]</scope>
</reference>
<protein>
    <recommendedName>
        <fullName evidence="5">Plasmodium RESA N-terminal domain-containing protein</fullName>
    </recommendedName>
</protein>
<sequence>MIAVILNLAILTFLQYSTNYQPDISYKFATTSGINYYHNLIHTNNAYQNIKQQNGARFNRILRRLPQESDEILRSPISLQMEEHLGGISPEVLALYPLLPTYDHDNTLLIVNDLNDEEDITQGQNNYESILIEFLMDAAQSAPASATNTNTASAETNLDESNGSSAETNLDESNGSSAETNLGESNGSSAETNLGESNGSSAETNLGESNGSNASHISSEDSIIMDRLNLIYRMDALWELSINNMFSQYNELADSLQLIQESRLVIWNQTWRPHLESMLNTVVLLFENYNMSISEIEAQVISIIERAKLDFQVFLTSTRDAVLQALGTNNITS</sequence>
<dbReference type="Proteomes" id="UP000515550">
    <property type="component" value="Chromosome PVBDA_06"/>
</dbReference>
<accession>A0A6V7S0S7</accession>
<feature type="signal peptide" evidence="2">
    <location>
        <begin position="1"/>
        <end position="19"/>
    </location>
</feature>
<evidence type="ECO:0000313" key="3">
    <source>
        <dbReference type="EMBL" id="CAD2088321.1"/>
    </source>
</evidence>